<dbReference type="OrthoDB" id="10355703at2759"/>
<feature type="region of interest" description="Disordered" evidence="1">
    <location>
        <begin position="43"/>
        <end position="65"/>
    </location>
</feature>
<sequence>MDPNVILACVTASGAVAYVGHSLQQAGRSIKDGLERAGLQTVQHMQEHGPHVSSPAKKEKPAKDA</sequence>
<dbReference type="Gramene" id="PNW72759">
    <property type="protein sequence ID" value="PNW72759"/>
    <property type="gene ID" value="CHLRE_15g641282v5"/>
</dbReference>
<dbReference type="Proteomes" id="UP000006906">
    <property type="component" value="Chromosome 15"/>
</dbReference>
<evidence type="ECO:0000313" key="3">
    <source>
        <dbReference type="Proteomes" id="UP000006906"/>
    </source>
</evidence>
<dbReference type="RefSeq" id="XP_042916522.1">
    <property type="nucleotide sequence ID" value="XM_043070665.1"/>
</dbReference>
<dbReference type="Gramene" id="PNW72758">
    <property type="protein sequence ID" value="PNW72758"/>
    <property type="gene ID" value="CHLRE_15g641282v5"/>
</dbReference>
<dbReference type="RefSeq" id="XP_042916523.1">
    <property type="nucleotide sequence ID" value="XM_043070664.1"/>
</dbReference>
<evidence type="ECO:0000256" key="1">
    <source>
        <dbReference type="SAM" id="MobiDB-lite"/>
    </source>
</evidence>
<dbReference type="EMBL" id="CM008976">
    <property type="protein sequence ID" value="PNW72759.1"/>
    <property type="molecule type" value="Genomic_DNA"/>
</dbReference>
<feature type="compositionally biased region" description="Basic and acidic residues" evidence="1">
    <location>
        <begin position="45"/>
        <end position="65"/>
    </location>
</feature>
<dbReference type="KEGG" id="cre:CHLRE_15g641282v5"/>
<protein>
    <submittedName>
        <fullName evidence="2">Uncharacterized protein</fullName>
    </submittedName>
</protein>
<keyword evidence="3" id="KW-1185">Reference proteome</keyword>
<proteinExistence type="predicted"/>
<gene>
    <name evidence="2" type="ORF">CHLRE_15g641282v5</name>
</gene>
<name>A0A2K3CWV0_CHLRE</name>
<organism evidence="2 3">
    <name type="scientific">Chlamydomonas reinhardtii</name>
    <name type="common">Chlamydomonas smithii</name>
    <dbReference type="NCBI Taxonomy" id="3055"/>
    <lineage>
        <taxon>Eukaryota</taxon>
        <taxon>Viridiplantae</taxon>
        <taxon>Chlorophyta</taxon>
        <taxon>core chlorophytes</taxon>
        <taxon>Chlorophyceae</taxon>
        <taxon>CS clade</taxon>
        <taxon>Chlamydomonadales</taxon>
        <taxon>Chlamydomonadaceae</taxon>
        <taxon>Chlamydomonas</taxon>
    </lineage>
</organism>
<evidence type="ECO:0000313" key="2">
    <source>
        <dbReference type="EMBL" id="PNW72758.1"/>
    </source>
</evidence>
<dbReference type="GeneID" id="66056454"/>
<dbReference type="AlphaFoldDB" id="A0A2K3CWV0"/>
<reference evidence="2 3" key="1">
    <citation type="journal article" date="2007" name="Science">
        <title>The Chlamydomonas genome reveals the evolution of key animal and plant functions.</title>
        <authorList>
            <person name="Merchant S.S."/>
            <person name="Prochnik S.E."/>
            <person name="Vallon O."/>
            <person name="Harris E.H."/>
            <person name="Karpowicz S.J."/>
            <person name="Witman G.B."/>
            <person name="Terry A."/>
            <person name="Salamov A."/>
            <person name="Fritz-Laylin L.K."/>
            <person name="Marechal-Drouard L."/>
            <person name="Marshall W.F."/>
            <person name="Qu L.H."/>
            <person name="Nelson D.R."/>
            <person name="Sanderfoot A.A."/>
            <person name="Spalding M.H."/>
            <person name="Kapitonov V.V."/>
            <person name="Ren Q."/>
            <person name="Ferris P."/>
            <person name="Lindquist E."/>
            <person name="Shapiro H."/>
            <person name="Lucas S.M."/>
            <person name="Grimwood J."/>
            <person name="Schmutz J."/>
            <person name="Cardol P."/>
            <person name="Cerutti H."/>
            <person name="Chanfreau G."/>
            <person name="Chen C.L."/>
            <person name="Cognat V."/>
            <person name="Croft M.T."/>
            <person name="Dent R."/>
            <person name="Dutcher S."/>
            <person name="Fernandez E."/>
            <person name="Fukuzawa H."/>
            <person name="Gonzalez-Ballester D."/>
            <person name="Gonzalez-Halphen D."/>
            <person name="Hallmann A."/>
            <person name="Hanikenne M."/>
            <person name="Hippler M."/>
            <person name="Inwood W."/>
            <person name="Jabbari K."/>
            <person name="Kalanon M."/>
            <person name="Kuras R."/>
            <person name="Lefebvre P.A."/>
            <person name="Lemaire S.D."/>
            <person name="Lobanov A.V."/>
            <person name="Lohr M."/>
            <person name="Manuell A."/>
            <person name="Meier I."/>
            <person name="Mets L."/>
            <person name="Mittag M."/>
            <person name="Mittelmeier T."/>
            <person name="Moroney J.V."/>
            <person name="Moseley J."/>
            <person name="Napoli C."/>
            <person name="Nedelcu A.M."/>
            <person name="Niyogi K."/>
            <person name="Novoselov S.V."/>
            <person name="Paulsen I.T."/>
            <person name="Pazour G."/>
            <person name="Purton S."/>
            <person name="Ral J.P."/>
            <person name="Riano-Pachon D.M."/>
            <person name="Riekhof W."/>
            <person name="Rymarquis L."/>
            <person name="Schroda M."/>
            <person name="Stern D."/>
            <person name="Umen J."/>
            <person name="Willows R."/>
            <person name="Wilson N."/>
            <person name="Zimmer S.L."/>
            <person name="Allmer J."/>
            <person name="Balk J."/>
            <person name="Bisova K."/>
            <person name="Chen C.J."/>
            <person name="Elias M."/>
            <person name="Gendler K."/>
            <person name="Hauser C."/>
            <person name="Lamb M.R."/>
            <person name="Ledford H."/>
            <person name="Long J.C."/>
            <person name="Minagawa J."/>
            <person name="Page M.D."/>
            <person name="Pan J."/>
            <person name="Pootakham W."/>
            <person name="Roje S."/>
            <person name="Rose A."/>
            <person name="Stahlberg E."/>
            <person name="Terauchi A.M."/>
            <person name="Yang P."/>
            <person name="Ball S."/>
            <person name="Bowler C."/>
            <person name="Dieckmann C.L."/>
            <person name="Gladyshev V.N."/>
            <person name="Green P."/>
            <person name="Jorgensen R."/>
            <person name="Mayfield S."/>
            <person name="Mueller-Roeber B."/>
            <person name="Rajamani S."/>
            <person name="Sayre R.T."/>
            <person name="Brokstein P."/>
            <person name="Dubchak I."/>
            <person name="Goodstein D."/>
            <person name="Hornick L."/>
            <person name="Huang Y.W."/>
            <person name="Jhaveri J."/>
            <person name="Luo Y."/>
            <person name="Martinez D."/>
            <person name="Ngau W.C."/>
            <person name="Otillar B."/>
            <person name="Poliakov A."/>
            <person name="Porter A."/>
            <person name="Szajkowski L."/>
            <person name="Werner G."/>
            <person name="Zhou K."/>
            <person name="Grigoriev I.V."/>
            <person name="Rokhsar D.S."/>
            <person name="Grossman A.R."/>
        </authorList>
    </citation>
    <scope>NUCLEOTIDE SEQUENCE [LARGE SCALE GENOMIC DNA]</scope>
    <source>
        <strain evidence="3">CC-503</strain>
        <strain evidence="2">CC-503 cw92 mt+</strain>
    </source>
</reference>
<dbReference type="EMBL" id="CM008976">
    <property type="protein sequence ID" value="PNW72758.1"/>
    <property type="molecule type" value="Genomic_DNA"/>
</dbReference>
<reference evidence="2" key="2">
    <citation type="submission" date="2017-07" db="EMBL/GenBank/DDBJ databases">
        <title>WGS assembly of Chlamydomonas reinhardtii.</title>
        <authorList>
            <consortium name="Chlamydomonas Annotation Team"/>
            <consortium name="JGI Annotation Team"/>
            <person name="Merchant S.S."/>
            <person name="Prochnik S.E."/>
            <person name="Vallon O."/>
            <person name="Harris E.H."/>
            <person name="Karpowicz S.J."/>
            <person name="Witman G.B."/>
            <person name="Terry A."/>
            <person name="Salamov A."/>
            <person name="Fritz-Laylin L.K."/>
            <person name="Marechal-Drouard L."/>
            <person name="Marshall W.F."/>
            <person name="Qu L.H."/>
            <person name="Nelson D.R."/>
            <person name="Sanderfoot A.A."/>
            <person name="Spalding M.H."/>
            <person name="Kapitonov V.V."/>
            <person name="Ren Q."/>
            <person name="Ferris P."/>
            <person name="Lindquist E."/>
            <person name="Shapiro H."/>
            <person name="Lucas S.M."/>
            <person name="Grimwood J."/>
            <person name="Schmutz J."/>
            <person name="Grigoriev I.V."/>
            <person name="Rokhsar D.S."/>
        </authorList>
    </citation>
    <scope>NUCLEOTIDE SEQUENCE</scope>
    <source>
        <strain evidence="2">CC-503 cw92 mt+</strain>
    </source>
</reference>
<accession>A0A2K3CWV0</accession>
<dbReference type="ExpressionAtlas" id="A0A2K3CWV0">
    <property type="expression patterns" value="baseline"/>
</dbReference>